<dbReference type="Pfam" id="PF13527">
    <property type="entry name" value="Acetyltransf_9"/>
    <property type="match status" value="1"/>
</dbReference>
<gene>
    <name evidence="2" type="ORF">KY5_0142</name>
</gene>
<dbReference type="EMBL" id="CP022685">
    <property type="protein sequence ID" value="ATL25160.1"/>
    <property type="molecule type" value="Genomic_DNA"/>
</dbReference>
<accession>A0A291Q0F5</accession>
<evidence type="ECO:0000313" key="3">
    <source>
        <dbReference type="Proteomes" id="UP000221011"/>
    </source>
</evidence>
<dbReference type="PANTHER" id="PTHR37817:SF1">
    <property type="entry name" value="N-ACETYLTRANSFERASE EIS"/>
    <property type="match status" value="1"/>
</dbReference>
<dbReference type="KEGG" id="sfk:KY5_0142"/>
<sequence length="173" mass="18549">MTDAVVRLPHYTLAERDEITGGGADPFGVASAGLTWRDKDVHFGLRRQGRLVAHAGWVRVPLSAGSERWHAAGLGGVAVAPDLRGQGLARLVVTAAMEHARDAGDLAHGLLFCLPKLTALYGRMGWRVLDDGIRVEQPAADGPVPMPLRAMWTPLGKGARWPTGEARLHSLPM</sequence>
<feature type="domain" description="N-acetyltransferase" evidence="1">
    <location>
        <begin position="6"/>
        <end position="151"/>
    </location>
</feature>
<dbReference type="SUPFAM" id="SSF55729">
    <property type="entry name" value="Acyl-CoA N-acyltransferases (Nat)"/>
    <property type="match status" value="1"/>
</dbReference>
<proteinExistence type="predicted"/>
<dbReference type="InterPro" id="IPR051554">
    <property type="entry name" value="Acetyltransferase_Eis"/>
</dbReference>
<evidence type="ECO:0000259" key="1">
    <source>
        <dbReference type="PROSITE" id="PS51186"/>
    </source>
</evidence>
<dbReference type="GO" id="GO:0030649">
    <property type="term" value="P:aminoglycoside antibiotic catabolic process"/>
    <property type="evidence" value="ECO:0007669"/>
    <property type="project" value="TreeGrafter"/>
</dbReference>
<dbReference type="InterPro" id="IPR000182">
    <property type="entry name" value="GNAT_dom"/>
</dbReference>
<dbReference type="Proteomes" id="UP000221011">
    <property type="component" value="Chromosome"/>
</dbReference>
<dbReference type="InterPro" id="IPR016181">
    <property type="entry name" value="Acyl_CoA_acyltransferase"/>
</dbReference>
<dbReference type="RefSeq" id="WP_098240307.1">
    <property type="nucleotide sequence ID" value="NZ_CP022685.1"/>
</dbReference>
<dbReference type="CDD" id="cd04301">
    <property type="entry name" value="NAT_SF"/>
    <property type="match status" value="1"/>
</dbReference>
<dbReference type="GO" id="GO:0034069">
    <property type="term" value="F:aminoglycoside N-acetyltransferase activity"/>
    <property type="evidence" value="ECO:0007669"/>
    <property type="project" value="TreeGrafter"/>
</dbReference>
<organism evidence="2 3">
    <name type="scientific">Streptomyces formicae</name>
    <dbReference type="NCBI Taxonomy" id="1616117"/>
    <lineage>
        <taxon>Bacteria</taxon>
        <taxon>Bacillati</taxon>
        <taxon>Actinomycetota</taxon>
        <taxon>Actinomycetes</taxon>
        <taxon>Kitasatosporales</taxon>
        <taxon>Streptomycetaceae</taxon>
        <taxon>Streptomyces</taxon>
    </lineage>
</organism>
<name>A0A291Q0F5_9ACTN</name>
<dbReference type="AlphaFoldDB" id="A0A291Q0F5"/>
<protein>
    <recommendedName>
        <fullName evidence="1">N-acetyltransferase domain-containing protein</fullName>
    </recommendedName>
</protein>
<dbReference type="PROSITE" id="PS51186">
    <property type="entry name" value="GNAT"/>
    <property type="match status" value="1"/>
</dbReference>
<evidence type="ECO:0000313" key="2">
    <source>
        <dbReference type="EMBL" id="ATL25160.1"/>
    </source>
</evidence>
<dbReference type="PANTHER" id="PTHR37817">
    <property type="entry name" value="N-ACETYLTRANSFERASE EIS"/>
    <property type="match status" value="1"/>
</dbReference>
<keyword evidence="3" id="KW-1185">Reference proteome</keyword>
<reference evidence="2 3" key="1">
    <citation type="submission" date="2017-08" db="EMBL/GenBank/DDBJ databases">
        <title>Complete Genome Sequence of Streptomyces formicae KY5, the formicamycin producer.</title>
        <authorList>
            <person name="Holmes N.A."/>
            <person name="Devine R."/>
            <person name="Qin Z."/>
            <person name="Seipke R.F."/>
            <person name="Wilkinson B."/>
            <person name="Hutchings M.I."/>
        </authorList>
    </citation>
    <scope>NUCLEOTIDE SEQUENCE [LARGE SCALE GENOMIC DNA]</scope>
    <source>
        <strain evidence="2 3">KY5</strain>
    </source>
</reference>
<dbReference type="Gene3D" id="3.40.630.30">
    <property type="match status" value="1"/>
</dbReference>